<evidence type="ECO:0008006" key="6">
    <source>
        <dbReference type="Google" id="ProtNLM"/>
    </source>
</evidence>
<dbReference type="Pfam" id="PF04603">
    <property type="entry name" value="Mog1"/>
    <property type="match status" value="1"/>
</dbReference>
<sequence length="150" mass="16582">MAERTLFGGALSAVLPPGAADVSQIRQIPDNQEVFTHSQTDQSLIIEILEMVQEPDESAIKCSSAWYVLGQQNIAKYNEAAKNQINIHMGLFRLPDFTTDILITFNDPVIIDPASSSNQPVPVSADRWMVEDFKQVLCSMKITDPSIFGV</sequence>
<evidence type="ECO:0000313" key="5">
    <source>
        <dbReference type="Proteomes" id="UP001217089"/>
    </source>
</evidence>
<dbReference type="Proteomes" id="UP001217089">
    <property type="component" value="Unassembled WGS sequence"/>
</dbReference>
<evidence type="ECO:0000256" key="2">
    <source>
        <dbReference type="ARBA" id="ARBA00022448"/>
    </source>
</evidence>
<name>A0ABQ9FS77_TEGGR</name>
<keyword evidence="2" id="KW-0813">Transport</keyword>
<dbReference type="PANTHER" id="PTHR15837">
    <property type="entry name" value="RAN GUANINE NUCLEOTIDE RELEASE FACTOR"/>
    <property type="match status" value="1"/>
</dbReference>
<evidence type="ECO:0000256" key="1">
    <source>
        <dbReference type="ARBA" id="ARBA00010307"/>
    </source>
</evidence>
<protein>
    <recommendedName>
        <fullName evidence="6">Ran guanine nucleotide release factor</fullName>
    </recommendedName>
</protein>
<dbReference type="InterPro" id="IPR016123">
    <property type="entry name" value="Mog1/PsbP_a/b/a-sand"/>
</dbReference>
<comment type="similarity">
    <text evidence="1">Belongs to the MOG1 family.</text>
</comment>
<keyword evidence="3" id="KW-0653">Protein transport</keyword>
<comment type="caution">
    <text evidence="4">The sequence shown here is derived from an EMBL/GenBank/DDBJ whole genome shotgun (WGS) entry which is preliminary data.</text>
</comment>
<dbReference type="PANTHER" id="PTHR15837:SF0">
    <property type="entry name" value="RAN GUANINE NUCLEOTIDE RELEASE FACTOR"/>
    <property type="match status" value="1"/>
</dbReference>
<organism evidence="4 5">
    <name type="scientific">Tegillarca granosa</name>
    <name type="common">Malaysian cockle</name>
    <name type="synonym">Anadara granosa</name>
    <dbReference type="NCBI Taxonomy" id="220873"/>
    <lineage>
        <taxon>Eukaryota</taxon>
        <taxon>Metazoa</taxon>
        <taxon>Spiralia</taxon>
        <taxon>Lophotrochozoa</taxon>
        <taxon>Mollusca</taxon>
        <taxon>Bivalvia</taxon>
        <taxon>Autobranchia</taxon>
        <taxon>Pteriomorphia</taxon>
        <taxon>Arcoida</taxon>
        <taxon>Arcoidea</taxon>
        <taxon>Arcidae</taxon>
        <taxon>Tegillarca</taxon>
    </lineage>
</organism>
<dbReference type="Gene3D" id="3.40.1000.10">
    <property type="entry name" value="Mog1/PsbP, alpha/beta/alpha sandwich"/>
    <property type="match status" value="2"/>
</dbReference>
<evidence type="ECO:0000313" key="4">
    <source>
        <dbReference type="EMBL" id="KAJ8320118.1"/>
    </source>
</evidence>
<dbReference type="EMBL" id="JARBDR010000141">
    <property type="protein sequence ID" value="KAJ8320118.1"/>
    <property type="molecule type" value="Genomic_DNA"/>
</dbReference>
<gene>
    <name evidence="4" type="ORF">KUTeg_001705</name>
</gene>
<reference evidence="4 5" key="1">
    <citation type="submission" date="2022-12" db="EMBL/GenBank/DDBJ databases">
        <title>Chromosome-level genome of Tegillarca granosa.</title>
        <authorList>
            <person name="Kim J."/>
        </authorList>
    </citation>
    <scope>NUCLEOTIDE SEQUENCE [LARGE SCALE GENOMIC DNA]</scope>
    <source>
        <strain evidence="4">Teg-2019</strain>
        <tissue evidence="4">Adductor muscle</tissue>
    </source>
</reference>
<dbReference type="SUPFAM" id="SSF55724">
    <property type="entry name" value="Mog1p/PsbP-like"/>
    <property type="match status" value="1"/>
</dbReference>
<dbReference type="InterPro" id="IPR007681">
    <property type="entry name" value="Mog1"/>
</dbReference>
<accession>A0ABQ9FS77</accession>
<keyword evidence="5" id="KW-1185">Reference proteome</keyword>
<evidence type="ECO:0000256" key="3">
    <source>
        <dbReference type="ARBA" id="ARBA00022927"/>
    </source>
</evidence>
<proteinExistence type="inferred from homology"/>